<feature type="compositionally biased region" description="Polar residues" evidence="1">
    <location>
        <begin position="74"/>
        <end position="83"/>
    </location>
</feature>
<feature type="compositionally biased region" description="Polar residues" evidence="1">
    <location>
        <begin position="208"/>
        <end position="223"/>
    </location>
</feature>
<feature type="region of interest" description="Disordered" evidence="1">
    <location>
        <begin position="466"/>
        <end position="488"/>
    </location>
</feature>
<feature type="compositionally biased region" description="Basic and acidic residues" evidence="1">
    <location>
        <begin position="962"/>
        <end position="977"/>
    </location>
</feature>
<feature type="region of interest" description="Disordered" evidence="1">
    <location>
        <begin position="74"/>
        <end position="155"/>
    </location>
</feature>
<feature type="compositionally biased region" description="Basic and acidic residues" evidence="1">
    <location>
        <begin position="618"/>
        <end position="635"/>
    </location>
</feature>
<accession>A8W0J3</accession>
<geneLocation type="plasmid" evidence="2">
    <name>pRi2659</name>
</geneLocation>
<name>A8W0J3_RHIRH</name>
<dbReference type="EMBL" id="EU186381">
    <property type="protein sequence ID" value="ABW33696.1"/>
    <property type="molecule type" value="Genomic_DNA"/>
</dbReference>
<feature type="region of interest" description="Disordered" evidence="1">
    <location>
        <begin position="948"/>
        <end position="1007"/>
    </location>
</feature>
<feature type="region of interest" description="Disordered" evidence="1">
    <location>
        <begin position="519"/>
        <end position="644"/>
    </location>
</feature>
<feature type="region of interest" description="Disordered" evidence="1">
    <location>
        <begin position="376"/>
        <end position="402"/>
    </location>
</feature>
<protein>
    <submittedName>
        <fullName evidence="2">Rcorf139</fullName>
    </submittedName>
</protein>
<feature type="region of interest" description="Disordered" evidence="1">
    <location>
        <begin position="235"/>
        <end position="269"/>
    </location>
</feature>
<evidence type="ECO:0000256" key="1">
    <source>
        <dbReference type="SAM" id="MobiDB-lite"/>
    </source>
</evidence>
<organism evidence="2">
    <name type="scientific">Rhizobium rhizogenes</name>
    <name type="common">Agrobacterium rhizogenes</name>
    <dbReference type="NCBI Taxonomy" id="359"/>
    <lineage>
        <taxon>Bacteria</taxon>
        <taxon>Pseudomonadati</taxon>
        <taxon>Pseudomonadota</taxon>
        <taxon>Alphaproteobacteria</taxon>
        <taxon>Hyphomicrobiales</taxon>
        <taxon>Rhizobiaceae</taxon>
        <taxon>Rhizobium/Agrobacterium group</taxon>
        <taxon>Rhizobium</taxon>
    </lineage>
</organism>
<dbReference type="AlphaFoldDB" id="A8W0J3"/>
<proteinExistence type="predicted"/>
<feature type="compositionally biased region" description="Polar residues" evidence="1">
    <location>
        <begin position="126"/>
        <end position="137"/>
    </location>
</feature>
<feature type="region of interest" description="Disordered" evidence="1">
    <location>
        <begin position="180"/>
        <end position="223"/>
    </location>
</feature>
<reference evidence="2" key="1">
    <citation type="journal article" date="2007" name="In Vitro Cell. Dev. Biol. Plant">
        <title>Disarming and sequencing of Agrobacterium rhizogenes strain K599 (NCPPB2659) plasmid pRi2659.</title>
        <authorList>
            <person name="Mankin S.L."/>
            <person name="Hill D.S."/>
            <person name="Olhoft P.M."/>
            <person name="Toren E."/>
            <person name="Wenck A.R."/>
            <person name="Nea L."/>
            <person name="Xing L."/>
            <person name="Brown J.A."/>
            <person name="Fu H."/>
            <person name="Ireland L."/>
            <person name="Jia H."/>
            <person name="Hillebrand H."/>
            <person name="Jones T."/>
            <person name="Song H.-S."/>
        </authorList>
    </citation>
    <scope>NUCLEOTIDE SEQUENCE</scope>
    <source>
        <strain evidence="2">K599</strain>
        <plasmid evidence="2">pRi2659</plasmid>
    </source>
</reference>
<feature type="compositionally biased region" description="Basic and acidic residues" evidence="1">
    <location>
        <begin position="531"/>
        <end position="546"/>
    </location>
</feature>
<feature type="compositionally biased region" description="Basic and acidic residues" evidence="1">
    <location>
        <begin position="985"/>
        <end position="1007"/>
    </location>
</feature>
<feature type="compositionally biased region" description="Polar residues" evidence="1">
    <location>
        <begin position="470"/>
        <end position="479"/>
    </location>
</feature>
<evidence type="ECO:0000313" key="2">
    <source>
        <dbReference type="EMBL" id="ABW33696.1"/>
    </source>
</evidence>
<keyword evidence="2" id="KW-0614">Plasmid</keyword>
<feature type="compositionally biased region" description="Basic and acidic residues" evidence="1">
    <location>
        <begin position="194"/>
        <end position="207"/>
    </location>
</feature>
<sequence length="1007" mass="109697">MTRGRPTSLRTHCLRQPIAGSRESQILSVLVMMTPSRAFVSGQGTGAAKGMRETEGRKGSIMADEEFRRDFSRSATLNSNNEGATGAPIPDTSVSTAFRQNRREHLTTSSLRPLITGGAGDLPGTSPENQRPTTHAPNTAEILPVRSAEAPAGQSAVFPRSKGYFRTAMQYLREIEMQSTARADHEATSSSRFGKGERKQLREHEQTGDQSESMAKRSTSSGMQVGTIAASLAMKDSSTATPASQGPHRSGMELDNIEGTGESRTQSQHEIATQPIATSAFGSGHDVIIPGEGQPEETFDGAPYWMVESGDSETNSLPSIQQGLSWPGLDDLDLLADSSSPLSTQVVPPDVAATNLSTEAGSASVESTQILADSAYSDDATETGGQTASGSIHEGSVRSLGSPEERFDAFPELTDEDLAQIDAFSRARSPSRRDAAHAIHAVSLDDAFSRKDLAAGHDGRLTNPAFRQEASLQESSPSETKSDDFPELTDEDLARIDALSEARSTSRLDVARTIHAVRLEASRQDPSPSEMKSDDFPELTKEDLARIDALSGPRPTTGREGANTIQPVRLDDAFSAEDYTVGRGGRHTNPAFHEEASRQDPSPSEMKFDGLPELTDEDLVRIDAISEPRSKRSRSEQVVGGKSHRLKLNEAIEEAGSPTTVSGTSAARAAPITLESGVPRLPQATHTELPGSDVAGPLRIGKASCADIRRDVSDKGKRKVSSDYQIQQGPGASYAYQPRRMPTEAIFDAERLGDEVLIGNEPVPRWPYPWEHVVRFETGKQLFERLQKWPTAEELENSVILVKADSAQRSYMPRNQLLLHLGSEKYYERMKALGLSDNTFSGLKSDSKYFYDTPAGPRVSEHDYEFPRQAGVHNPEVMVQHHSGTFFAFWPKLLRLEKLATVTNTYGAENVWLKSPANAYMTPETYNSKVANGAENLFIEFLRPAPVHDHLREPGTSNAKTVDGRNEDRAQQADRLADQSMGRNGDGRDAQGGKRTLEPRVRERYGL</sequence>